<reference evidence="2 3" key="1">
    <citation type="submission" date="2020-07" db="EMBL/GenBank/DDBJ databases">
        <title>Sequencing the genomes of 1000 actinobacteria strains.</title>
        <authorList>
            <person name="Klenk H.-P."/>
        </authorList>
    </citation>
    <scope>NUCLEOTIDE SEQUENCE [LARGE SCALE GENOMIC DNA]</scope>
    <source>
        <strain evidence="2 3">DSM 45763</strain>
    </source>
</reference>
<dbReference type="AlphaFoldDB" id="A0A852UUB3"/>
<feature type="transmembrane region" description="Helical" evidence="1">
    <location>
        <begin position="114"/>
        <end position="136"/>
    </location>
</feature>
<keyword evidence="1" id="KW-0812">Transmembrane</keyword>
<protein>
    <submittedName>
        <fullName evidence="2">Uncharacterized protein</fullName>
    </submittedName>
</protein>
<comment type="caution">
    <text evidence="2">The sequence shown here is derived from an EMBL/GenBank/DDBJ whole genome shotgun (WGS) entry which is preliminary data.</text>
</comment>
<evidence type="ECO:0000313" key="3">
    <source>
        <dbReference type="Proteomes" id="UP000576393"/>
    </source>
</evidence>
<keyword evidence="1" id="KW-0472">Membrane</keyword>
<name>A0A852UUB3_9ACTN</name>
<feature type="transmembrane region" description="Helical" evidence="1">
    <location>
        <begin position="18"/>
        <end position="35"/>
    </location>
</feature>
<proteinExistence type="predicted"/>
<organism evidence="2 3">
    <name type="scientific">Streptosporangium sandarakinum</name>
    <dbReference type="NCBI Taxonomy" id="1260955"/>
    <lineage>
        <taxon>Bacteria</taxon>
        <taxon>Bacillati</taxon>
        <taxon>Actinomycetota</taxon>
        <taxon>Actinomycetes</taxon>
        <taxon>Streptosporangiales</taxon>
        <taxon>Streptosporangiaceae</taxon>
        <taxon>Streptosporangium</taxon>
    </lineage>
</organism>
<dbReference type="Proteomes" id="UP000576393">
    <property type="component" value="Unassembled WGS sequence"/>
</dbReference>
<dbReference type="RefSeq" id="WP_179821161.1">
    <property type="nucleotide sequence ID" value="NZ_JACCCO010000001.1"/>
</dbReference>
<sequence>MTETSASRPKKRRLRKPLFLVLTVAIVLIAGLALFNRDDHEQADLPFIAGQIQGHKIWSATVREKEQRIEITTTDGRRFHGEWKNPGQEGEPVDALQEVQPAGGYTIEVPKTTWLLPGPLEIFAGAVLAALLVAASRRVRRFQKDR</sequence>
<accession>A0A852UUB3</accession>
<gene>
    <name evidence="2" type="ORF">HDA43_003041</name>
</gene>
<evidence type="ECO:0000256" key="1">
    <source>
        <dbReference type="SAM" id="Phobius"/>
    </source>
</evidence>
<evidence type="ECO:0000313" key="2">
    <source>
        <dbReference type="EMBL" id="NYF40882.1"/>
    </source>
</evidence>
<dbReference type="EMBL" id="JACCCO010000001">
    <property type="protein sequence ID" value="NYF40882.1"/>
    <property type="molecule type" value="Genomic_DNA"/>
</dbReference>
<keyword evidence="3" id="KW-1185">Reference proteome</keyword>
<keyword evidence="1" id="KW-1133">Transmembrane helix</keyword>